<evidence type="ECO:0000256" key="3">
    <source>
        <dbReference type="ARBA" id="ARBA00022821"/>
    </source>
</evidence>
<dbReference type="InterPro" id="IPR055414">
    <property type="entry name" value="LRR_R13L4/SHOC2-like"/>
</dbReference>
<dbReference type="Pfam" id="PF23559">
    <property type="entry name" value="WHD_DRP"/>
    <property type="match status" value="1"/>
</dbReference>
<evidence type="ECO:0000259" key="7">
    <source>
        <dbReference type="Pfam" id="PF23598"/>
    </source>
</evidence>
<protein>
    <submittedName>
        <fullName evidence="8">Uncharacterized protein</fullName>
    </submittedName>
</protein>
<feature type="region of interest" description="Disordered" evidence="4">
    <location>
        <begin position="138"/>
        <end position="206"/>
    </location>
</feature>
<keyword evidence="9" id="KW-1185">Reference proteome</keyword>
<keyword evidence="2" id="KW-0547">Nucleotide-binding</keyword>
<dbReference type="Gene3D" id="3.80.10.10">
    <property type="entry name" value="Ribonuclease Inhibitor"/>
    <property type="match status" value="1"/>
</dbReference>
<evidence type="ECO:0000313" key="8">
    <source>
        <dbReference type="EMBL" id="KAH7550508.1"/>
    </source>
</evidence>
<dbReference type="Gene3D" id="1.20.5.4130">
    <property type="match status" value="1"/>
</dbReference>
<feature type="compositionally biased region" description="Basic and acidic residues" evidence="4">
    <location>
        <begin position="156"/>
        <end position="169"/>
    </location>
</feature>
<dbReference type="Proteomes" id="UP000827721">
    <property type="component" value="Unassembled WGS sequence"/>
</dbReference>
<feature type="domain" description="Disease resistance N-terminal" evidence="5">
    <location>
        <begin position="6"/>
        <end position="92"/>
    </location>
</feature>
<evidence type="ECO:0000256" key="4">
    <source>
        <dbReference type="SAM" id="MobiDB-lite"/>
    </source>
</evidence>
<proteinExistence type="predicted"/>
<evidence type="ECO:0000259" key="5">
    <source>
        <dbReference type="Pfam" id="PF18052"/>
    </source>
</evidence>
<comment type="caution">
    <text evidence="8">The sequence shown here is derived from an EMBL/GenBank/DDBJ whole genome shotgun (WGS) entry which is preliminary data.</text>
</comment>
<dbReference type="InterPro" id="IPR041118">
    <property type="entry name" value="Rx_N"/>
</dbReference>
<feature type="domain" description="Disease resistance protein winged helix" evidence="6">
    <location>
        <begin position="229"/>
        <end position="281"/>
    </location>
</feature>
<dbReference type="InterPro" id="IPR058922">
    <property type="entry name" value="WHD_DRP"/>
</dbReference>
<dbReference type="Pfam" id="PF23598">
    <property type="entry name" value="LRR_14"/>
    <property type="match status" value="1"/>
</dbReference>
<evidence type="ECO:0000256" key="1">
    <source>
        <dbReference type="ARBA" id="ARBA00022737"/>
    </source>
</evidence>
<dbReference type="PANTHER" id="PTHR47186">
    <property type="entry name" value="LEUCINE-RICH REPEAT-CONTAINING PROTEIN 57"/>
    <property type="match status" value="1"/>
</dbReference>
<keyword evidence="3" id="KW-0611">Plant defense</keyword>
<evidence type="ECO:0000256" key="2">
    <source>
        <dbReference type="ARBA" id="ARBA00022741"/>
    </source>
</evidence>
<dbReference type="SUPFAM" id="SSF52058">
    <property type="entry name" value="L domain-like"/>
    <property type="match status" value="1"/>
</dbReference>
<evidence type="ECO:0000313" key="9">
    <source>
        <dbReference type="Proteomes" id="UP000827721"/>
    </source>
</evidence>
<keyword evidence="1" id="KW-0677">Repeat</keyword>
<name>A0ABQ8H9B8_9ROSI</name>
<feature type="compositionally biased region" description="Basic and acidic residues" evidence="4">
    <location>
        <begin position="183"/>
        <end position="197"/>
    </location>
</feature>
<dbReference type="PANTHER" id="PTHR47186:SF35">
    <property type="entry name" value="RX N-TERMINAL DOMAIN-CONTAINING PROTEIN"/>
    <property type="match status" value="1"/>
</dbReference>
<reference evidence="8 9" key="1">
    <citation type="submission" date="2021-02" db="EMBL/GenBank/DDBJ databases">
        <title>Plant Genome Project.</title>
        <authorList>
            <person name="Zhang R.-G."/>
        </authorList>
    </citation>
    <scope>NUCLEOTIDE SEQUENCE [LARGE SCALE GENOMIC DNA]</scope>
    <source>
        <tissue evidence="8">Leaves</tissue>
    </source>
</reference>
<dbReference type="InterPro" id="IPR032675">
    <property type="entry name" value="LRR_dom_sf"/>
</dbReference>
<gene>
    <name evidence="8" type="ORF">JRO89_XS13G0205300</name>
</gene>
<feature type="domain" description="Disease resistance R13L4/SHOC-2-like LRR" evidence="7">
    <location>
        <begin position="363"/>
        <end position="655"/>
    </location>
</feature>
<evidence type="ECO:0000259" key="6">
    <source>
        <dbReference type="Pfam" id="PF23559"/>
    </source>
</evidence>
<accession>A0ABQ8H9B8</accession>
<organism evidence="8 9">
    <name type="scientific">Xanthoceras sorbifolium</name>
    <dbReference type="NCBI Taxonomy" id="99658"/>
    <lineage>
        <taxon>Eukaryota</taxon>
        <taxon>Viridiplantae</taxon>
        <taxon>Streptophyta</taxon>
        <taxon>Embryophyta</taxon>
        <taxon>Tracheophyta</taxon>
        <taxon>Spermatophyta</taxon>
        <taxon>Magnoliopsida</taxon>
        <taxon>eudicotyledons</taxon>
        <taxon>Gunneridae</taxon>
        <taxon>Pentapetalae</taxon>
        <taxon>rosids</taxon>
        <taxon>malvids</taxon>
        <taxon>Sapindales</taxon>
        <taxon>Sapindaceae</taxon>
        <taxon>Xanthoceroideae</taxon>
        <taxon>Xanthoceras</taxon>
    </lineage>
</organism>
<dbReference type="Pfam" id="PF18052">
    <property type="entry name" value="Rx_N"/>
    <property type="match status" value="1"/>
</dbReference>
<dbReference type="EMBL" id="JAFEMO010000013">
    <property type="protein sequence ID" value="KAH7550508.1"/>
    <property type="molecule type" value="Genomic_DNA"/>
</dbReference>
<sequence length="725" mass="82349">MPEGLVKFFIQRLTSLLLQETETFSGIEQQIEEIISKLREIGEFPFGDICCTKGDAAVCSCINELRDLIRDADDHIDEFIIQMDEQKGSDRSALTNCFTSQLQEIESRLAGTVHRMTELKNSTSVAGEKQDILENPHEMEEGQTSAYGSPAAANIREAEDSKETCREAEENQTSEAQIPITIRVEEKDDKEDSHDMEEGQTSSPDAASCILNYTGLPYYLQHCLMYCCLFPENYWLSKGKLIRLLVAEGLLQEKVGEIMEDIAEENISKLINQGMFRENEEHIGHGTMLTISPPYREFILHKMKEENLIATLTSSDFGIPHTARRVLIYSDMKTVAPHLNNIRPRSLFLLGNQELSTDHVHWLNFKGAKFVRVLELERTKINSLPDEVGDLIHLTYLGLKHTDINEIPTRIGNLRSLQTLDIKWSGDLTALPVEVLNLERLRHLKMHKRMNVGGVKLPPGIEKFRNILTLTGIHAGGGIARELSNLIHLRRLGVMDVAEEDVSELFASIMMMQNLLSLSLEAKYGRNQETLVLLESFSPPPLLRKLRLEGILEKIPNWFSSMENLTNLRLGFSHLSENPTLVLQLLPNLKILTLWHAYETRQLGKEFCRIGGFPKLEDLIIASYDLEEWTELEEGALPSLKCLHFHSCLKLRMLPEGLQFVTTLNKLNIFPLLDEHEERLKPGGEENHKINHIPQVSFILTSEVQQSFQSHPCTQRGEGECRSEG</sequence>